<evidence type="ECO:0000313" key="2">
    <source>
        <dbReference type="EMBL" id="QGY27700.1"/>
    </source>
</evidence>
<dbReference type="EMBL" id="CP024768">
    <property type="protein sequence ID" value="QGY27700.1"/>
    <property type="molecule type" value="Genomic_DNA"/>
</dbReference>
<evidence type="ECO:0000313" key="3">
    <source>
        <dbReference type="Proteomes" id="UP000502005"/>
    </source>
</evidence>
<name>A0A6B9FZW4_PANCY</name>
<evidence type="ECO:0000256" key="1">
    <source>
        <dbReference type="SAM" id="MobiDB-lite"/>
    </source>
</evidence>
<dbReference type="Proteomes" id="UP000502005">
    <property type="component" value="Chromosome"/>
</dbReference>
<dbReference type="AlphaFoldDB" id="A0A6B9FZW4"/>
<protein>
    <submittedName>
        <fullName evidence="2">Uncharacterized protein</fullName>
    </submittedName>
</protein>
<accession>A0A6B9FZW4</accession>
<sequence>MQRGGNAIRTWMRRKAACSGAIYRAKKSRSGEAGGAGPGNAKGAARPPLLGRRTGELQLPVSVANEITPMQT</sequence>
<reference evidence="2 3" key="1">
    <citation type="submission" date="2017-11" db="EMBL/GenBank/DDBJ databases">
        <title>Genome sequence of Pantoea cypripedii NE1.</title>
        <authorList>
            <person name="Nascimento F.X."/>
        </authorList>
    </citation>
    <scope>NUCLEOTIDE SEQUENCE [LARGE SCALE GENOMIC DNA]</scope>
    <source>
        <strain evidence="2 3">NE1</strain>
    </source>
</reference>
<organism evidence="2 3">
    <name type="scientific">Pantoea cypripedii</name>
    <name type="common">Pectobacterium cypripedii</name>
    <name type="synonym">Erwinia cypripedii</name>
    <dbReference type="NCBI Taxonomy" id="55209"/>
    <lineage>
        <taxon>Bacteria</taxon>
        <taxon>Pseudomonadati</taxon>
        <taxon>Pseudomonadota</taxon>
        <taxon>Gammaproteobacteria</taxon>
        <taxon>Enterobacterales</taxon>
        <taxon>Erwiniaceae</taxon>
        <taxon>Pantoea</taxon>
    </lineage>
</organism>
<feature type="region of interest" description="Disordered" evidence="1">
    <location>
        <begin position="24"/>
        <end position="72"/>
    </location>
</feature>
<gene>
    <name evidence="2" type="ORF">CUN67_01610</name>
</gene>
<proteinExistence type="predicted"/>